<protein>
    <submittedName>
        <fullName evidence="1">Uncharacterized protein</fullName>
    </submittedName>
</protein>
<gene>
    <name evidence="1" type="ORF">SAMN06265380_11772</name>
</gene>
<dbReference type="Proteomes" id="UP000319555">
    <property type="component" value="Unassembled WGS sequence"/>
</dbReference>
<keyword evidence="2" id="KW-1185">Reference proteome</keyword>
<dbReference type="AlphaFoldDB" id="A0A521F808"/>
<accession>A0A521F808</accession>
<evidence type="ECO:0000313" key="2">
    <source>
        <dbReference type="Proteomes" id="UP000319555"/>
    </source>
</evidence>
<name>A0A521F808_9RHOB</name>
<sequence>MKVSRNEMITALSRAYEGAVHEIGDYEEAGQLVTWLQMAGLSGFDRITLPPLGPQGWSDSAVGVRK</sequence>
<organism evidence="1 2">
    <name type="scientific">Ruegeria faecimaris</name>
    <dbReference type="NCBI Taxonomy" id="686389"/>
    <lineage>
        <taxon>Bacteria</taxon>
        <taxon>Pseudomonadati</taxon>
        <taxon>Pseudomonadota</taxon>
        <taxon>Alphaproteobacteria</taxon>
        <taxon>Rhodobacterales</taxon>
        <taxon>Roseobacteraceae</taxon>
        <taxon>Ruegeria</taxon>
    </lineage>
</organism>
<reference evidence="1 2" key="1">
    <citation type="submission" date="2017-05" db="EMBL/GenBank/DDBJ databases">
        <authorList>
            <person name="Varghese N."/>
            <person name="Submissions S."/>
        </authorList>
    </citation>
    <scope>NUCLEOTIDE SEQUENCE [LARGE SCALE GENOMIC DNA]</scope>
    <source>
        <strain evidence="1 2">DSM 28009</strain>
    </source>
</reference>
<proteinExistence type="predicted"/>
<dbReference type="RefSeq" id="WP_142639936.1">
    <property type="nucleotide sequence ID" value="NZ_CANLVA010000002.1"/>
</dbReference>
<evidence type="ECO:0000313" key="1">
    <source>
        <dbReference type="EMBL" id="SMO92194.1"/>
    </source>
</evidence>
<dbReference type="EMBL" id="FXTE01000017">
    <property type="protein sequence ID" value="SMO92194.1"/>
    <property type="molecule type" value="Genomic_DNA"/>
</dbReference>
<dbReference type="Pfam" id="PF12525">
    <property type="entry name" value="DUF3726"/>
    <property type="match status" value="1"/>
</dbReference>
<dbReference type="InterPro" id="IPR022201">
    <property type="entry name" value="DUF3726"/>
</dbReference>